<accession>A0ABV8C972</accession>
<feature type="domain" description="HTH OST-type" evidence="1">
    <location>
        <begin position="2"/>
        <end position="86"/>
    </location>
</feature>
<evidence type="ECO:0000313" key="3">
    <source>
        <dbReference type="Proteomes" id="UP001595690"/>
    </source>
</evidence>
<protein>
    <recommendedName>
        <fullName evidence="1">HTH OST-type domain-containing protein</fullName>
    </recommendedName>
</protein>
<comment type="caution">
    <text evidence="2">The sequence shown here is derived from an EMBL/GenBank/DDBJ whole genome shotgun (WGS) entry which is preliminary data.</text>
</comment>
<proteinExistence type="predicted"/>
<sequence>MSDDEVLSQGRELILAAFEDAKASGNAAWQRMNAAVLKNRLLDLTQREFKESAYGVATLPEFLRLFPDLLDLDESSPQKVVVLKSAKSLPDSVETPPESPPGKRMMIRPDFWKAIVDYRSGVRYVWDSENDLARPWRESDVSTPSLPTLSDEEIRSWREDFLGLISDELSDPERTRVTQWILKHYGNAFLPSHLRYRWNGYMQDHLIDRVKEFFRQIGEAVPDNLLVESSQVRGLQRPVHRSDGDADDLRSLVLRCIEVMTEQELSQLTFSPDIYLRASRRFGR</sequence>
<evidence type="ECO:0000313" key="2">
    <source>
        <dbReference type="EMBL" id="MFC3898599.1"/>
    </source>
</evidence>
<keyword evidence="3" id="KW-1185">Reference proteome</keyword>
<dbReference type="InterPro" id="IPR025605">
    <property type="entry name" value="OST-HTH/LOTUS_dom"/>
</dbReference>
<evidence type="ECO:0000259" key="1">
    <source>
        <dbReference type="PROSITE" id="PS51644"/>
    </source>
</evidence>
<reference evidence="3" key="1">
    <citation type="journal article" date="2019" name="Int. J. Syst. Evol. Microbiol.">
        <title>The Global Catalogue of Microorganisms (GCM) 10K type strain sequencing project: providing services to taxonomists for standard genome sequencing and annotation.</title>
        <authorList>
            <consortium name="The Broad Institute Genomics Platform"/>
            <consortium name="The Broad Institute Genome Sequencing Center for Infectious Disease"/>
            <person name="Wu L."/>
            <person name="Ma J."/>
        </authorList>
    </citation>
    <scope>NUCLEOTIDE SEQUENCE [LARGE SCALE GENOMIC DNA]</scope>
    <source>
        <strain evidence="3">CGMCC 4.7405</strain>
    </source>
</reference>
<dbReference type="Proteomes" id="UP001595690">
    <property type="component" value="Unassembled WGS sequence"/>
</dbReference>
<dbReference type="EMBL" id="JBHRZI010000057">
    <property type="protein sequence ID" value="MFC3898599.1"/>
    <property type="molecule type" value="Genomic_DNA"/>
</dbReference>
<name>A0ABV8C972_9PSEU</name>
<dbReference type="RefSeq" id="WP_382380249.1">
    <property type="nucleotide sequence ID" value="NZ_JBHRZI010000057.1"/>
</dbReference>
<gene>
    <name evidence="2" type="ORF">ACFOWZ_44635</name>
</gene>
<organism evidence="2 3">
    <name type="scientific">Lentzea rhizosphaerae</name>
    <dbReference type="NCBI Taxonomy" id="2041025"/>
    <lineage>
        <taxon>Bacteria</taxon>
        <taxon>Bacillati</taxon>
        <taxon>Actinomycetota</taxon>
        <taxon>Actinomycetes</taxon>
        <taxon>Pseudonocardiales</taxon>
        <taxon>Pseudonocardiaceae</taxon>
        <taxon>Lentzea</taxon>
    </lineage>
</organism>
<dbReference type="PROSITE" id="PS51644">
    <property type="entry name" value="HTH_OST"/>
    <property type="match status" value="1"/>
</dbReference>